<feature type="domain" description="PAS" evidence="8">
    <location>
        <begin position="731"/>
        <end position="800"/>
    </location>
</feature>
<dbReference type="SMART" id="SM00091">
    <property type="entry name" value="PAS"/>
    <property type="match status" value="4"/>
</dbReference>
<keyword evidence="4" id="KW-0808">Transferase</keyword>
<name>B8GE07_METPE</name>
<dbReference type="InterPro" id="IPR003660">
    <property type="entry name" value="HAMP_dom"/>
</dbReference>
<dbReference type="InterPro" id="IPR036890">
    <property type="entry name" value="HATPase_C_sf"/>
</dbReference>
<dbReference type="AlphaFoldDB" id="B8GE07"/>
<dbReference type="GO" id="GO:0004673">
    <property type="term" value="F:protein histidine kinase activity"/>
    <property type="evidence" value="ECO:0007669"/>
    <property type="project" value="UniProtKB-EC"/>
</dbReference>
<keyword evidence="3" id="KW-0597">Phosphoprotein</keyword>
<dbReference type="Pfam" id="PF08448">
    <property type="entry name" value="PAS_4"/>
    <property type="match status" value="1"/>
</dbReference>
<dbReference type="InterPro" id="IPR007892">
    <property type="entry name" value="CHASE4"/>
</dbReference>
<dbReference type="PANTHER" id="PTHR43304:SF1">
    <property type="entry name" value="PAC DOMAIN-CONTAINING PROTEIN"/>
    <property type="match status" value="1"/>
</dbReference>
<dbReference type="InterPro" id="IPR005467">
    <property type="entry name" value="His_kinase_dom"/>
</dbReference>
<dbReference type="CDD" id="cd00130">
    <property type="entry name" value="PAS"/>
    <property type="match status" value="4"/>
</dbReference>
<dbReference type="Pfam" id="PF08447">
    <property type="entry name" value="PAS_3"/>
    <property type="match status" value="1"/>
</dbReference>
<dbReference type="InterPro" id="IPR052162">
    <property type="entry name" value="Sensor_kinase/Photoreceptor"/>
</dbReference>
<dbReference type="STRING" id="521011.Mpal_2213"/>
<evidence type="ECO:0000259" key="7">
    <source>
        <dbReference type="PROSITE" id="PS50109"/>
    </source>
</evidence>
<evidence type="ECO:0000313" key="11">
    <source>
        <dbReference type="EMBL" id="ACL17508.1"/>
    </source>
</evidence>
<dbReference type="PROSITE" id="PS50885">
    <property type="entry name" value="HAMP"/>
    <property type="match status" value="1"/>
</dbReference>
<feature type="domain" description="HAMP" evidence="10">
    <location>
        <begin position="300"/>
        <end position="353"/>
    </location>
</feature>
<dbReference type="Proteomes" id="UP000002457">
    <property type="component" value="Chromosome"/>
</dbReference>
<dbReference type="EMBL" id="CP001338">
    <property type="protein sequence ID" value="ACL17508.1"/>
    <property type="molecule type" value="Genomic_DNA"/>
</dbReference>
<feature type="domain" description="PAS" evidence="8">
    <location>
        <begin position="358"/>
        <end position="429"/>
    </location>
</feature>
<dbReference type="PANTHER" id="PTHR43304">
    <property type="entry name" value="PHYTOCHROME-LIKE PROTEIN CPH1"/>
    <property type="match status" value="1"/>
</dbReference>
<evidence type="ECO:0000259" key="8">
    <source>
        <dbReference type="PROSITE" id="PS50112"/>
    </source>
</evidence>
<dbReference type="CDD" id="cd06225">
    <property type="entry name" value="HAMP"/>
    <property type="match status" value="1"/>
</dbReference>
<feature type="domain" description="PAC" evidence="9">
    <location>
        <begin position="678"/>
        <end position="730"/>
    </location>
</feature>
<organism evidence="11 12">
    <name type="scientific">Methanosphaerula palustris (strain ATCC BAA-1556 / DSM 19958 / E1-9c)</name>
    <dbReference type="NCBI Taxonomy" id="521011"/>
    <lineage>
        <taxon>Archaea</taxon>
        <taxon>Methanobacteriati</taxon>
        <taxon>Methanobacteriota</taxon>
        <taxon>Stenosarchaea group</taxon>
        <taxon>Methanomicrobia</taxon>
        <taxon>Methanomicrobiales</taxon>
        <taxon>Methanoregulaceae</taxon>
        <taxon>Methanosphaerula</taxon>
    </lineage>
</organism>
<dbReference type="InterPro" id="IPR000014">
    <property type="entry name" value="PAS"/>
</dbReference>
<gene>
    <name evidence="11" type="ordered locus">Mpal_2213</name>
</gene>
<dbReference type="CDD" id="cd00075">
    <property type="entry name" value="HATPase"/>
    <property type="match status" value="1"/>
</dbReference>
<dbReference type="InterPro" id="IPR035965">
    <property type="entry name" value="PAS-like_dom_sf"/>
</dbReference>
<evidence type="ECO:0000256" key="3">
    <source>
        <dbReference type="ARBA" id="ARBA00022553"/>
    </source>
</evidence>
<dbReference type="PROSITE" id="PS50112">
    <property type="entry name" value="PAS"/>
    <property type="match status" value="4"/>
</dbReference>
<evidence type="ECO:0000256" key="5">
    <source>
        <dbReference type="ARBA" id="ARBA00022777"/>
    </source>
</evidence>
<dbReference type="InterPro" id="IPR013655">
    <property type="entry name" value="PAS_fold_3"/>
</dbReference>
<dbReference type="OrthoDB" id="3369at2157"/>
<dbReference type="eggNOG" id="arCOG04446">
    <property type="taxonomic scope" value="Archaea"/>
</dbReference>
<protein>
    <recommendedName>
        <fullName evidence="2">histidine kinase</fullName>
        <ecNumber evidence="2">2.7.13.3</ecNumber>
    </recommendedName>
</protein>
<keyword evidence="12" id="KW-1185">Reference proteome</keyword>
<dbReference type="InterPro" id="IPR013656">
    <property type="entry name" value="PAS_4"/>
</dbReference>
<feature type="domain" description="PAS" evidence="8">
    <location>
        <begin position="605"/>
        <end position="675"/>
    </location>
</feature>
<evidence type="ECO:0000256" key="6">
    <source>
        <dbReference type="SAM" id="Phobius"/>
    </source>
</evidence>
<dbReference type="RefSeq" id="WP_012618827.1">
    <property type="nucleotide sequence ID" value="NC_011832.1"/>
</dbReference>
<dbReference type="PROSITE" id="PS50113">
    <property type="entry name" value="PAC"/>
    <property type="match status" value="1"/>
</dbReference>
<dbReference type="InterPro" id="IPR003594">
    <property type="entry name" value="HATPase_dom"/>
</dbReference>
<dbReference type="Gene3D" id="3.30.565.10">
    <property type="entry name" value="Histidine kinase-like ATPase, C-terminal domain"/>
    <property type="match status" value="1"/>
</dbReference>
<evidence type="ECO:0000256" key="4">
    <source>
        <dbReference type="ARBA" id="ARBA00022679"/>
    </source>
</evidence>
<dbReference type="Gene3D" id="6.10.340.10">
    <property type="match status" value="1"/>
</dbReference>
<accession>B8GE07</accession>
<dbReference type="Gene3D" id="3.30.450.20">
    <property type="entry name" value="PAS domain"/>
    <property type="match status" value="4"/>
</dbReference>
<reference evidence="11 12" key="1">
    <citation type="journal article" date="2015" name="Genome Announc.">
        <title>Complete Genome Sequence of Methanosphaerula palustris E1-9CT, a Hydrogenotrophic Methanogen Isolated from a Minerotrophic Fen Peatland.</title>
        <authorList>
            <person name="Cadillo-Quiroz H."/>
            <person name="Browne P."/>
            <person name="Kyrpides N."/>
            <person name="Woyke T."/>
            <person name="Goodwin L."/>
            <person name="Detter C."/>
            <person name="Yavitt J.B."/>
            <person name="Zinder S.H."/>
        </authorList>
    </citation>
    <scope>NUCLEOTIDE SEQUENCE [LARGE SCALE GENOMIC DNA]</scope>
    <source>
        <strain evidence="12">ATCC BAA-1556 / DSM 19958 / E1-9c</strain>
    </source>
</reference>
<dbReference type="NCBIfam" id="TIGR00229">
    <property type="entry name" value="sensory_box"/>
    <property type="match status" value="4"/>
</dbReference>
<dbReference type="EC" id="2.7.13.3" evidence="2"/>
<keyword evidence="5 11" id="KW-0418">Kinase</keyword>
<dbReference type="Pfam" id="PF00672">
    <property type="entry name" value="HAMP"/>
    <property type="match status" value="1"/>
</dbReference>
<evidence type="ECO:0000313" key="12">
    <source>
        <dbReference type="Proteomes" id="UP000002457"/>
    </source>
</evidence>
<keyword evidence="6" id="KW-1133">Transmembrane helix</keyword>
<dbReference type="Pfam" id="PF02518">
    <property type="entry name" value="HATPase_c"/>
    <property type="match status" value="1"/>
</dbReference>
<dbReference type="Pfam" id="PF13426">
    <property type="entry name" value="PAS_9"/>
    <property type="match status" value="2"/>
</dbReference>
<evidence type="ECO:0000259" key="10">
    <source>
        <dbReference type="PROSITE" id="PS50885"/>
    </source>
</evidence>
<proteinExistence type="predicted"/>
<evidence type="ECO:0000256" key="1">
    <source>
        <dbReference type="ARBA" id="ARBA00000085"/>
    </source>
</evidence>
<dbReference type="SMART" id="SM00304">
    <property type="entry name" value="HAMP"/>
    <property type="match status" value="1"/>
</dbReference>
<dbReference type="PROSITE" id="PS50109">
    <property type="entry name" value="HIS_KIN"/>
    <property type="match status" value="1"/>
</dbReference>
<evidence type="ECO:0000259" key="9">
    <source>
        <dbReference type="PROSITE" id="PS50113"/>
    </source>
</evidence>
<dbReference type="KEGG" id="mpl:Mpal_2213"/>
<dbReference type="eggNOG" id="arCOG06192">
    <property type="taxonomic scope" value="Archaea"/>
</dbReference>
<dbReference type="GeneID" id="25394206"/>
<dbReference type="GO" id="GO:0007165">
    <property type="term" value="P:signal transduction"/>
    <property type="evidence" value="ECO:0007669"/>
    <property type="project" value="InterPro"/>
</dbReference>
<dbReference type="HOGENOM" id="CLU_287810_0_0_2"/>
<dbReference type="InterPro" id="IPR001610">
    <property type="entry name" value="PAC"/>
</dbReference>
<evidence type="ECO:0000256" key="2">
    <source>
        <dbReference type="ARBA" id="ARBA00012438"/>
    </source>
</evidence>
<dbReference type="SUPFAM" id="SSF55785">
    <property type="entry name" value="PYP-like sensor domain (PAS domain)"/>
    <property type="match status" value="4"/>
</dbReference>
<feature type="domain" description="Histidine kinase" evidence="7">
    <location>
        <begin position="866"/>
        <end position="1062"/>
    </location>
</feature>
<keyword evidence="6" id="KW-0812">Transmembrane</keyword>
<comment type="catalytic activity">
    <reaction evidence="1">
        <text>ATP + protein L-histidine = ADP + protein N-phospho-L-histidine.</text>
        <dbReference type="EC" id="2.7.13.3"/>
    </reaction>
</comment>
<dbReference type="Pfam" id="PF05228">
    <property type="entry name" value="CHASE4"/>
    <property type="match status" value="1"/>
</dbReference>
<dbReference type="InterPro" id="IPR000700">
    <property type="entry name" value="PAS-assoc_C"/>
</dbReference>
<keyword evidence="6" id="KW-0472">Membrane</keyword>
<feature type="transmembrane region" description="Helical" evidence="6">
    <location>
        <begin position="279"/>
        <end position="298"/>
    </location>
</feature>
<dbReference type="SMART" id="SM00086">
    <property type="entry name" value="PAC"/>
    <property type="match status" value="4"/>
</dbReference>
<dbReference type="SMART" id="SM00387">
    <property type="entry name" value="HATPase_c"/>
    <property type="match status" value="1"/>
</dbReference>
<sequence precursor="true">MKLQMKTNLILIVLLVLVVVVISSFITVISFSSYSALEQEYVAQDIHQAVSRVNDEMTTLSSIVSDWAPWDDTYAFVNGNKPEYLKKNLMPESTIYENLQLNLIVITDSQGGIVYAGSYDSRNNTMVPVSESFKQQITLQSPLLNMSDPHGVTAGVLMLGENPMIVASRPIVHTDFSGIPSGVVIMGRYLDPAEVSYLASLTQPSLQFVRVKDPTLPPTLLSELEARGTDDTPVILTSGRTNVSGYALIKDIYGNDALVLQITQPRDIYQQGISTTIEYILIILAICLAFGVAIILIIDQLVLSRLSTLNQQVQTISRGTDASKRVELSDDDEFFHLAGGINQMLETIYTTQQRLLVSETRFRQFTDLIPQIIFELDISGNLTYLNKFGMELTGMTPEDIGPLTRSGTFILPDEQDELLENLKSGSNTQKSSGKVYSLVKKDGTRIKAIISIAPIILNGTLQGFRGSAFDITDRIALEDALSESQKYLKTLLWSIQVGIIVIDADTHIIIDANPAALNIIKMTREELVNSSCHESFCPDEEGRCLITDQGNYLDNVERTLRTGDGRVLSIIKSVVPIMLKGRNCLLETFIDNTARKQIEEELRQSTDLITGILQASPVGVCQLDALGNIIFVNDMFSKITGIPLDQVNGRYWADIFQSEDCSPLLPTIDTACQEMRILKSEIHYIHPDGSKYWLIWQIVPLIDHTNQLTGWLGTFADITERKKVEDALMESEEKYRALIENTPDLLFSADLDGNVTYISPQVNQYGYLEEDIISHPLFNLIHPEERLLIAEKFHIELNKNARFFSTFRLLDKWENIHWFEEKSFLQLNTFGEPIGSYGVLRDVSERRRAEDAIELANKKLNLMNNITRHDILNTVTGLLGCVDMANATDSEDERTLLLQDIKNLSKTIQRQIAFTKEYQEVGVNLPIWQDVGEVLQGILVNFEGSGLRFVIDLEHVEIYADPLLEKVFYNLVDNAIRYGENITTIQFYQVNSDDGFSLICEDDGVGIPVDMKDYIFERGVGKNTGMGLFLSREILGITKIEFHENGIPGKGARFEMYISRGTFRFITEF</sequence>
<dbReference type="SUPFAM" id="SSF55874">
    <property type="entry name" value="ATPase domain of HSP90 chaperone/DNA topoisomerase II/histidine kinase"/>
    <property type="match status" value="1"/>
</dbReference>
<feature type="domain" description="PAS" evidence="8">
    <location>
        <begin position="484"/>
        <end position="540"/>
    </location>
</feature>
<dbReference type="GO" id="GO:0016020">
    <property type="term" value="C:membrane"/>
    <property type="evidence" value="ECO:0007669"/>
    <property type="project" value="InterPro"/>
</dbReference>